<evidence type="ECO:0000313" key="2">
    <source>
        <dbReference type="Proteomes" id="UP001055879"/>
    </source>
</evidence>
<accession>A0ACB9ADX2</accession>
<organism evidence="1 2">
    <name type="scientific">Arctium lappa</name>
    <name type="common">Greater burdock</name>
    <name type="synonym">Lappa major</name>
    <dbReference type="NCBI Taxonomy" id="4217"/>
    <lineage>
        <taxon>Eukaryota</taxon>
        <taxon>Viridiplantae</taxon>
        <taxon>Streptophyta</taxon>
        <taxon>Embryophyta</taxon>
        <taxon>Tracheophyta</taxon>
        <taxon>Spermatophyta</taxon>
        <taxon>Magnoliopsida</taxon>
        <taxon>eudicotyledons</taxon>
        <taxon>Gunneridae</taxon>
        <taxon>Pentapetalae</taxon>
        <taxon>asterids</taxon>
        <taxon>campanulids</taxon>
        <taxon>Asterales</taxon>
        <taxon>Asteraceae</taxon>
        <taxon>Carduoideae</taxon>
        <taxon>Cardueae</taxon>
        <taxon>Arctiinae</taxon>
        <taxon>Arctium</taxon>
    </lineage>
</organism>
<name>A0ACB9ADX2_ARCLA</name>
<gene>
    <name evidence="1" type="ORF">L6452_26340</name>
</gene>
<evidence type="ECO:0000313" key="1">
    <source>
        <dbReference type="EMBL" id="KAI3707711.1"/>
    </source>
</evidence>
<proteinExistence type="predicted"/>
<reference evidence="1 2" key="2">
    <citation type="journal article" date="2022" name="Mol. Ecol. Resour.">
        <title>The genomes of chicory, endive, great burdock and yacon provide insights into Asteraceae paleo-polyploidization history and plant inulin production.</title>
        <authorList>
            <person name="Fan W."/>
            <person name="Wang S."/>
            <person name="Wang H."/>
            <person name="Wang A."/>
            <person name="Jiang F."/>
            <person name="Liu H."/>
            <person name="Zhao H."/>
            <person name="Xu D."/>
            <person name="Zhang Y."/>
        </authorList>
    </citation>
    <scope>NUCLEOTIDE SEQUENCE [LARGE SCALE GENOMIC DNA]</scope>
    <source>
        <strain evidence="2">cv. Niubang</strain>
    </source>
</reference>
<dbReference type="Proteomes" id="UP001055879">
    <property type="component" value="Linkage Group LG08"/>
</dbReference>
<sequence length="1137" mass="128122">MAFSSQLLTPNKQREDDDDDEEEAPPEEQNVLVQSEEDHRHHHQARYVPLDLVYSATSPCSGYSNVMSKKVKARKYPVLEDHNDTVSVDPKPPLPKPPVIHVYSRCRRRKRSGSFHGHSGYDIFLSNLKTASAVVLKDENIEFEAEDGMVGSIGVLGSNKKRRTSQELINLGLDSVHLDAPRLRGSSRKPKRANDTSVGNRQRRSKNNNDENIWQKNGDENEATEIDNTNKSTTAASRTKRWVRLKFDGVDPQKFIGLQCKVYWPLDADWYCGCVAKYDLESHRHHVEYDDGDEERVILSKERIKFHVSPEEIKCLRLTCDLHCSDTDDLDVNEMIVLAANLDDCHDIEPGDIIWAKLTGHAVWPAIVLDESFVSIRRGLSKVSGEKSVLVQFFGTHDFARVKTKQVISFLKGLLSSYHLKCKKLDFIRSLEEAKMYLSRQKLPKSMLQLRNGVGTDFGGDSDEDECSGGSKKRCLSTEIVHRKLKGPKNCPFIVGDLEVLKLGKMVKNLDCFDVEKSIWPLGYTATRKFPSLADPSVCSVYKMEVLRDAGTRTRPVFRVTTNDGDQFDGSDPSACWNKIYDRIRKTQSSSSENSQAEGASVSFFKSGADMFGFSEPHVLKLIQGTSDSKLTSGSLHDMPIGYRPVHVKWKDLDKCNVCHMDEEYANNLFLQCDKCRMMVHARCYGELEPVDGVLWLCNLCRSGAPEFSPPCCLCPVIGGAMKPTTDGRWAHLACAMWIPETCLSDIKKMEPIDGLNRISKDRWKLLCSICGVPYGACIQCSNNACYVAYHPLCARAAGFCAELADVDRLQLVPIDEDEENQCIRLLSFCKKHSPNPLIERVVPDERMGQIPSPSDYARPVNPSGCARCEPYDYFGRRGRKEPEALAAASLKRAYVENRPYLVGGFCQHESLSNLPSTDNVADSKLSFGFGKLKNLLLDGHTSIFSMSEKYIYMRRTFRKRLAFGKSGIHGFGIFAKQPHKAGDMVIEYTGEIVRPPIADRREHLIYNSLVGAGTYMFRIDDERVIDATRAGSIAHLINHSCEPNCYSRVISVNGDEHIIIFAKRDIAQWEELTYDYRFFSIDEQLACYCGFPSCRGVVNDIDAETGKENELRTWSSMSSLFYGLRYIRGSTASKQS</sequence>
<keyword evidence="2" id="KW-1185">Reference proteome</keyword>
<reference evidence="2" key="1">
    <citation type="journal article" date="2022" name="Mol. Ecol. Resour.">
        <title>The genomes of chicory, endive, great burdock and yacon provide insights into Asteraceae palaeo-polyploidization history and plant inulin production.</title>
        <authorList>
            <person name="Fan W."/>
            <person name="Wang S."/>
            <person name="Wang H."/>
            <person name="Wang A."/>
            <person name="Jiang F."/>
            <person name="Liu H."/>
            <person name="Zhao H."/>
            <person name="Xu D."/>
            <person name="Zhang Y."/>
        </authorList>
    </citation>
    <scope>NUCLEOTIDE SEQUENCE [LARGE SCALE GENOMIC DNA]</scope>
    <source>
        <strain evidence="2">cv. Niubang</strain>
    </source>
</reference>
<protein>
    <submittedName>
        <fullName evidence="1">Uncharacterized protein</fullName>
    </submittedName>
</protein>
<dbReference type="EMBL" id="CM042054">
    <property type="protein sequence ID" value="KAI3707711.1"/>
    <property type="molecule type" value="Genomic_DNA"/>
</dbReference>
<comment type="caution">
    <text evidence="1">The sequence shown here is derived from an EMBL/GenBank/DDBJ whole genome shotgun (WGS) entry which is preliminary data.</text>
</comment>